<evidence type="ECO:0000313" key="2">
    <source>
        <dbReference type="Proteomes" id="UP000425960"/>
    </source>
</evidence>
<dbReference type="AlphaFoldDB" id="A0A5K7ZFS6"/>
<organism evidence="1 2">
    <name type="scientific">Desulfosarcina ovata subsp. sediminis</name>
    <dbReference type="NCBI Taxonomy" id="885957"/>
    <lineage>
        <taxon>Bacteria</taxon>
        <taxon>Pseudomonadati</taxon>
        <taxon>Thermodesulfobacteriota</taxon>
        <taxon>Desulfobacteria</taxon>
        <taxon>Desulfobacterales</taxon>
        <taxon>Desulfosarcinaceae</taxon>
        <taxon>Desulfosarcina</taxon>
    </lineage>
</organism>
<sequence>MCKETKPLQLWSSNRNKALDRQEALDFLASLGIENEKIYLIDLVPLIEMIWADGKIQPGELVILKCWLHKHVEHINHIAGYKIIRLSDAMQFAQRFLTCQPKPGLLKKIRHCIGPVRMHTPGRVYDRKLLKNILFACLDIASSSVREYPYKISGRFSQSEKNLFLDILATFREYATDTDLFNEISDRMDT</sequence>
<reference evidence="1 2" key="1">
    <citation type="submission" date="2019-11" db="EMBL/GenBank/DDBJ databases">
        <title>Comparative genomics of hydrocarbon-degrading Desulfosarcina strains.</title>
        <authorList>
            <person name="Watanabe M."/>
            <person name="Kojima H."/>
            <person name="Fukui M."/>
        </authorList>
    </citation>
    <scope>NUCLEOTIDE SEQUENCE [LARGE SCALE GENOMIC DNA]</scope>
    <source>
        <strain evidence="1 2">28bB2T</strain>
    </source>
</reference>
<protein>
    <submittedName>
        <fullName evidence="1">Uncharacterized protein</fullName>
    </submittedName>
</protein>
<accession>A0A5K7ZFS6</accession>
<dbReference type="EMBL" id="AP021876">
    <property type="protein sequence ID" value="BBO80932.1"/>
    <property type="molecule type" value="Genomic_DNA"/>
</dbReference>
<evidence type="ECO:0000313" key="1">
    <source>
        <dbReference type="EMBL" id="BBO80932.1"/>
    </source>
</evidence>
<dbReference type="KEGG" id="dov:DSCO28_14980"/>
<name>A0A5K7ZFS6_9BACT</name>
<dbReference type="Proteomes" id="UP000425960">
    <property type="component" value="Chromosome"/>
</dbReference>
<proteinExistence type="predicted"/>
<gene>
    <name evidence="1" type="ORF">DSCO28_14980</name>
</gene>